<proteinExistence type="predicted"/>
<gene>
    <name evidence="1" type="primary">tnpB</name>
    <name evidence="1" type="ORF">PH362_11775</name>
</gene>
<sequence length="124" mass="14536">MLKPQQLFLVREPVDMRRGIDALTQHLEGLNLRWQEEAAFVFCNKARSRLKVLRWDRHGVWLCTRRLHRAHFVWPKQGERSWGMTPAQFDWLIRGIHWQQMTQPVPPADTGTGDGALLLLSGNR</sequence>
<dbReference type="PANTHER" id="PTHR36455">
    <property type="match status" value="1"/>
</dbReference>
<accession>A0AAW6BLE2</accession>
<dbReference type="InterPro" id="IPR008878">
    <property type="entry name" value="Transposase_IS66_Orf2"/>
</dbReference>
<dbReference type="PANTHER" id="PTHR36455:SF1">
    <property type="entry name" value="BLR8292 PROTEIN"/>
    <property type="match status" value="1"/>
</dbReference>
<evidence type="ECO:0000313" key="1">
    <source>
        <dbReference type="EMBL" id="MDB6372605.1"/>
    </source>
</evidence>
<dbReference type="EMBL" id="JAQMFO010000014">
    <property type="protein sequence ID" value="MDB6372605.1"/>
    <property type="molecule type" value="Genomic_DNA"/>
</dbReference>
<organism evidence="1 2">
    <name type="scientific">Photorhabdus bodei</name>
    <dbReference type="NCBI Taxonomy" id="2029681"/>
    <lineage>
        <taxon>Bacteria</taxon>
        <taxon>Pseudomonadati</taxon>
        <taxon>Pseudomonadota</taxon>
        <taxon>Gammaproteobacteria</taxon>
        <taxon>Enterobacterales</taxon>
        <taxon>Morganellaceae</taxon>
        <taxon>Photorhabdus</taxon>
    </lineage>
</organism>
<name>A0AAW6BLE2_9GAMM</name>
<evidence type="ECO:0000313" key="2">
    <source>
        <dbReference type="Proteomes" id="UP001212996"/>
    </source>
</evidence>
<reference evidence="1" key="1">
    <citation type="submission" date="2023-01" db="EMBL/GenBank/DDBJ databases">
        <title>Genome sequencing of Photorhabdus bodei 09-20.</title>
        <authorList>
            <person name="Kalindamar S."/>
            <person name="Kumru S."/>
        </authorList>
    </citation>
    <scope>NUCLEOTIDE SEQUENCE</scope>
    <source>
        <strain evidence="1">09-20</strain>
    </source>
</reference>
<dbReference type="NCBIfam" id="NF033819">
    <property type="entry name" value="IS66_TnpB"/>
    <property type="match status" value="1"/>
</dbReference>
<protein>
    <submittedName>
        <fullName evidence="1">IS66 family insertion sequence element accessory protein TnpB</fullName>
    </submittedName>
</protein>
<dbReference type="Proteomes" id="UP001212996">
    <property type="component" value="Unassembled WGS sequence"/>
</dbReference>
<dbReference type="AlphaFoldDB" id="A0AAW6BLE2"/>
<comment type="caution">
    <text evidence="1">The sequence shown here is derived from an EMBL/GenBank/DDBJ whole genome shotgun (WGS) entry which is preliminary data.</text>
</comment>
<dbReference type="RefSeq" id="WP_228902616.1">
    <property type="nucleotide sequence ID" value="NZ_CAWQNU010000041.1"/>
</dbReference>
<dbReference type="Pfam" id="PF05717">
    <property type="entry name" value="TnpB_IS66"/>
    <property type="match status" value="1"/>
</dbReference>